<name>A0AAD3H1Y8_9STRA</name>
<feature type="domain" description="MYND-type" evidence="5">
    <location>
        <begin position="285"/>
        <end position="335"/>
    </location>
</feature>
<dbReference type="Gene3D" id="6.10.140.2220">
    <property type="match status" value="1"/>
</dbReference>
<evidence type="ECO:0000259" key="5">
    <source>
        <dbReference type="PROSITE" id="PS50865"/>
    </source>
</evidence>
<dbReference type="Proteomes" id="UP001054902">
    <property type="component" value="Unassembled WGS sequence"/>
</dbReference>
<sequence>MGKKGKRSNKNDARKEAEKILKESDKLVDGALDDMMEDMFSKGINRYREAIRLLESKKELMVYTRGRCIIAYYLLMYHEYKRRNYKEAIDCYNKLMAHSVGANSKFIGIVSLYYQLIMLRNSSQECQLSDFIHNITLANGTMTSTDIWNICIGAISAFRAHKLFDSAIGLELTCGSLVQSPHLSKISLALTYLEQYRVEFRQRSQMRKDDIRRIISLMDSLVTEKPPFEGYAYFDYCLVLAQCYYLTSTQTAQEEKRTTRASKFVEQFLSALTDEDGSKIAQDRCFTCDQAVTSDEVQFVCSGCRVACYCSINHQRATWKREAVQGTRIGHEILCPLYKAFRKYKLQEVSKDRDKEKEAKAKRRLEKECVKFLADGLGLKNKCFPREYCDSASSVFD</sequence>
<gene>
    <name evidence="6" type="ORF">CTEN210_03608</name>
</gene>
<dbReference type="EMBL" id="BLLK01000022">
    <property type="protein sequence ID" value="GFH47133.1"/>
    <property type="molecule type" value="Genomic_DNA"/>
</dbReference>
<evidence type="ECO:0000256" key="3">
    <source>
        <dbReference type="ARBA" id="ARBA00022833"/>
    </source>
</evidence>
<organism evidence="6 7">
    <name type="scientific">Chaetoceros tenuissimus</name>
    <dbReference type="NCBI Taxonomy" id="426638"/>
    <lineage>
        <taxon>Eukaryota</taxon>
        <taxon>Sar</taxon>
        <taxon>Stramenopiles</taxon>
        <taxon>Ochrophyta</taxon>
        <taxon>Bacillariophyta</taxon>
        <taxon>Coscinodiscophyceae</taxon>
        <taxon>Chaetocerotophycidae</taxon>
        <taxon>Chaetocerotales</taxon>
        <taxon>Chaetocerotaceae</taxon>
        <taxon>Chaetoceros</taxon>
    </lineage>
</organism>
<dbReference type="PROSITE" id="PS50865">
    <property type="entry name" value="ZF_MYND_2"/>
    <property type="match status" value="1"/>
</dbReference>
<evidence type="ECO:0000256" key="2">
    <source>
        <dbReference type="ARBA" id="ARBA00022771"/>
    </source>
</evidence>
<reference evidence="6 7" key="1">
    <citation type="journal article" date="2021" name="Sci. Rep.">
        <title>The genome of the diatom Chaetoceros tenuissimus carries an ancient integrated fragment of an extant virus.</title>
        <authorList>
            <person name="Hongo Y."/>
            <person name="Kimura K."/>
            <person name="Takaki Y."/>
            <person name="Yoshida Y."/>
            <person name="Baba S."/>
            <person name="Kobayashi G."/>
            <person name="Nagasaki K."/>
            <person name="Hano T."/>
            <person name="Tomaru Y."/>
        </authorList>
    </citation>
    <scope>NUCLEOTIDE SEQUENCE [LARGE SCALE GENOMIC DNA]</scope>
    <source>
        <strain evidence="6 7">NIES-3715</strain>
    </source>
</reference>
<protein>
    <recommendedName>
        <fullName evidence="5">MYND-type domain-containing protein</fullName>
    </recommendedName>
</protein>
<dbReference type="SUPFAM" id="SSF144232">
    <property type="entry name" value="HIT/MYND zinc finger-like"/>
    <property type="match status" value="1"/>
</dbReference>
<dbReference type="GO" id="GO:0008270">
    <property type="term" value="F:zinc ion binding"/>
    <property type="evidence" value="ECO:0007669"/>
    <property type="project" value="UniProtKB-KW"/>
</dbReference>
<proteinExistence type="predicted"/>
<keyword evidence="1" id="KW-0479">Metal-binding</keyword>
<evidence type="ECO:0000256" key="4">
    <source>
        <dbReference type="PROSITE-ProRule" id="PRU00134"/>
    </source>
</evidence>
<evidence type="ECO:0000313" key="6">
    <source>
        <dbReference type="EMBL" id="GFH47133.1"/>
    </source>
</evidence>
<comment type="caution">
    <text evidence="6">The sequence shown here is derived from an EMBL/GenBank/DDBJ whole genome shotgun (WGS) entry which is preliminary data.</text>
</comment>
<accession>A0AAD3H1Y8</accession>
<keyword evidence="3" id="KW-0862">Zinc</keyword>
<evidence type="ECO:0000313" key="7">
    <source>
        <dbReference type="Proteomes" id="UP001054902"/>
    </source>
</evidence>
<dbReference type="AlphaFoldDB" id="A0AAD3H1Y8"/>
<evidence type="ECO:0000256" key="1">
    <source>
        <dbReference type="ARBA" id="ARBA00022723"/>
    </source>
</evidence>
<dbReference type="InterPro" id="IPR002893">
    <property type="entry name" value="Znf_MYND"/>
</dbReference>
<keyword evidence="7" id="KW-1185">Reference proteome</keyword>
<keyword evidence="2 4" id="KW-0863">Zinc-finger</keyword>